<keyword evidence="8 14" id="KW-0949">S-adenosyl-L-methionine</keyword>
<evidence type="ECO:0000256" key="12">
    <source>
        <dbReference type="ARBA" id="ARBA00023014"/>
    </source>
</evidence>
<dbReference type="InterPro" id="IPR048641">
    <property type="entry name" value="RlmN_N"/>
</dbReference>
<evidence type="ECO:0000313" key="17">
    <source>
        <dbReference type="Proteomes" id="UP000007486"/>
    </source>
</evidence>
<dbReference type="SFLD" id="SFLDS00029">
    <property type="entry name" value="Radical_SAM"/>
    <property type="match status" value="1"/>
</dbReference>
<dbReference type="GO" id="GO:0019843">
    <property type="term" value="F:rRNA binding"/>
    <property type="evidence" value="ECO:0007669"/>
    <property type="project" value="UniProtKB-UniRule"/>
</dbReference>
<keyword evidence="6 14" id="KW-0489">Methyltransferase</keyword>
<dbReference type="KEGG" id="bsa:Bacsa_0805"/>
<dbReference type="SUPFAM" id="SSF102114">
    <property type="entry name" value="Radical SAM enzymes"/>
    <property type="match status" value="1"/>
</dbReference>
<comment type="function">
    <text evidence="14">Specifically methylates position 2 of adenine 2503 in 23S rRNA and position 2 of adenine 37 in tRNAs.</text>
</comment>
<dbReference type="Gene3D" id="1.10.150.530">
    <property type="match status" value="1"/>
</dbReference>
<dbReference type="NCBIfam" id="TIGR00048">
    <property type="entry name" value="rRNA_mod_RlmN"/>
    <property type="match status" value="1"/>
</dbReference>
<dbReference type="GO" id="GO:0070040">
    <property type="term" value="F:rRNA (adenine(2503)-C2-)-methyltransferase activity"/>
    <property type="evidence" value="ECO:0007669"/>
    <property type="project" value="UniProtKB-UniRule"/>
</dbReference>
<dbReference type="HOGENOM" id="CLU_029101_0_0_10"/>
<dbReference type="OrthoDB" id="9793973at2"/>
<organism evidence="16 17">
    <name type="scientific">Phocaeicola salanitronis (strain DSM 18170 / JCM 13657 / CCUG 60908 / BL78)</name>
    <name type="common">Bacteroides salanitronis</name>
    <dbReference type="NCBI Taxonomy" id="667015"/>
    <lineage>
        <taxon>Bacteria</taxon>
        <taxon>Pseudomonadati</taxon>
        <taxon>Bacteroidota</taxon>
        <taxon>Bacteroidia</taxon>
        <taxon>Bacteroidales</taxon>
        <taxon>Bacteroidaceae</taxon>
        <taxon>Phocaeicola</taxon>
    </lineage>
</organism>
<evidence type="ECO:0000256" key="13">
    <source>
        <dbReference type="ARBA" id="ARBA00023157"/>
    </source>
</evidence>
<dbReference type="InterPro" id="IPR007197">
    <property type="entry name" value="rSAM"/>
</dbReference>
<keyword evidence="12 14" id="KW-0411">Iron-sulfur</keyword>
<dbReference type="EMBL" id="CP002530">
    <property type="protein sequence ID" value="ADY35398.1"/>
    <property type="molecule type" value="Genomic_DNA"/>
</dbReference>
<dbReference type="PANTHER" id="PTHR30544">
    <property type="entry name" value="23S RRNA METHYLTRANSFERASE"/>
    <property type="match status" value="1"/>
</dbReference>
<dbReference type="InterPro" id="IPR027492">
    <property type="entry name" value="RNA_MTrfase_RlmN"/>
</dbReference>
<evidence type="ECO:0000259" key="15">
    <source>
        <dbReference type="PROSITE" id="PS51918"/>
    </source>
</evidence>
<dbReference type="GO" id="GO:0070475">
    <property type="term" value="P:rRNA base methylation"/>
    <property type="evidence" value="ECO:0007669"/>
    <property type="project" value="UniProtKB-UniRule"/>
</dbReference>
<dbReference type="STRING" id="667015.Bacsa_0805"/>
<gene>
    <name evidence="14" type="primary">rlmN</name>
    <name evidence="16" type="ordered locus">Bacsa_0805</name>
</gene>
<dbReference type="Proteomes" id="UP000007486">
    <property type="component" value="Chromosome"/>
</dbReference>
<evidence type="ECO:0000256" key="9">
    <source>
        <dbReference type="ARBA" id="ARBA00022694"/>
    </source>
</evidence>
<keyword evidence="5 14" id="KW-0698">rRNA processing</keyword>
<dbReference type="GO" id="GO:0046872">
    <property type="term" value="F:metal ion binding"/>
    <property type="evidence" value="ECO:0007669"/>
    <property type="project" value="UniProtKB-KW"/>
</dbReference>
<feature type="binding site" evidence="14">
    <location>
        <position position="111"/>
    </location>
    <ligand>
        <name>[4Fe-4S] cluster</name>
        <dbReference type="ChEBI" id="CHEBI:49883"/>
        <note>4Fe-4S-S-AdoMet</note>
    </ligand>
</feature>
<dbReference type="Pfam" id="PF04055">
    <property type="entry name" value="Radical_SAM"/>
    <property type="match status" value="1"/>
</dbReference>
<dbReference type="SFLD" id="SFLDF00275">
    <property type="entry name" value="adenosine_C2_methyltransferase"/>
    <property type="match status" value="1"/>
</dbReference>
<comment type="caution">
    <text evidence="14">Lacks conserved residue(s) required for the propagation of feature annotation.</text>
</comment>
<dbReference type="GO" id="GO:0005737">
    <property type="term" value="C:cytoplasm"/>
    <property type="evidence" value="ECO:0007669"/>
    <property type="project" value="UniProtKB-SubCell"/>
</dbReference>
<keyword evidence="4 14" id="KW-0963">Cytoplasm</keyword>
<evidence type="ECO:0000256" key="14">
    <source>
        <dbReference type="HAMAP-Rule" id="MF_01849"/>
    </source>
</evidence>
<evidence type="ECO:0000256" key="8">
    <source>
        <dbReference type="ARBA" id="ARBA00022691"/>
    </source>
</evidence>
<dbReference type="GO" id="GO:0030488">
    <property type="term" value="P:tRNA methylation"/>
    <property type="evidence" value="ECO:0007669"/>
    <property type="project" value="UniProtKB-UniRule"/>
</dbReference>
<keyword evidence="13 14" id="KW-1015">Disulfide bond</keyword>
<dbReference type="PROSITE" id="PS51918">
    <property type="entry name" value="RADICAL_SAM"/>
    <property type="match status" value="1"/>
</dbReference>
<evidence type="ECO:0000256" key="4">
    <source>
        <dbReference type="ARBA" id="ARBA00022490"/>
    </source>
</evidence>
<dbReference type="InterPro" id="IPR004383">
    <property type="entry name" value="rRNA_lsu_MTrfase_RlmN/Cfr"/>
</dbReference>
<dbReference type="InterPro" id="IPR013785">
    <property type="entry name" value="Aldolase_TIM"/>
</dbReference>
<evidence type="ECO:0000256" key="6">
    <source>
        <dbReference type="ARBA" id="ARBA00022603"/>
    </source>
</evidence>
<evidence type="ECO:0000256" key="7">
    <source>
        <dbReference type="ARBA" id="ARBA00022679"/>
    </source>
</evidence>
<dbReference type="InterPro" id="IPR058240">
    <property type="entry name" value="rSAM_sf"/>
</dbReference>
<proteinExistence type="inferred from homology"/>
<dbReference type="AlphaFoldDB" id="F0R266"/>
<dbReference type="PANTHER" id="PTHR30544:SF5">
    <property type="entry name" value="RADICAL SAM CORE DOMAIN-CONTAINING PROTEIN"/>
    <property type="match status" value="1"/>
</dbReference>
<keyword evidence="10 14" id="KW-0479">Metal-binding</keyword>
<keyword evidence="9 14" id="KW-0819">tRNA processing</keyword>
<comment type="similarity">
    <text evidence="2 14">Belongs to the radical SAM superfamily. RlmN family.</text>
</comment>
<dbReference type="GO" id="GO:0000049">
    <property type="term" value="F:tRNA binding"/>
    <property type="evidence" value="ECO:0007669"/>
    <property type="project" value="UniProtKB-UniRule"/>
</dbReference>
<evidence type="ECO:0000256" key="2">
    <source>
        <dbReference type="ARBA" id="ARBA00007544"/>
    </source>
</evidence>
<dbReference type="CDD" id="cd01335">
    <property type="entry name" value="Radical_SAM"/>
    <property type="match status" value="1"/>
</dbReference>
<accession>F0R266</accession>
<dbReference type="GO" id="GO:0002935">
    <property type="term" value="F:tRNA (adenine(37)-C2)-methyltransferase activity"/>
    <property type="evidence" value="ECO:0007669"/>
    <property type="project" value="UniProtKB-UniRule"/>
</dbReference>
<feature type="binding site" evidence="14">
    <location>
        <position position="188"/>
    </location>
    <ligand>
        <name>S-adenosyl-L-methionine</name>
        <dbReference type="ChEBI" id="CHEBI:59789"/>
    </ligand>
</feature>
<sequence length="348" mass="38963">MKTALLGKTLDELNDAVKELGMPAFSARQIAQWLYGKKVSSIDEMTNLSLRNRELLKEHYEVGAALPVHAMRSADGTVKYLFRTPEGNFVESVYIPDGERATLCVSSQVGCKMNCKFCMTGKQGYAGSLTVTQILNQIYSIPERDSLTNVVFMGMGEPFDNLDAVLRALEILTSDYGYAWSPKRITVSTVGLRRGLERFLAESDCHLAVSLHSPFPSQRAELMPAERAFPITEIVNVLRNYDFSKQRRLSFEYILFGGVNDSLVYAKELVKLLRGLDCRINLIRFHAIPGVDLQGADMETMTAFRDYLTKHGIFATIRASRGEDIFAACGMLSTAEQQAEKERNLVKQ</sequence>
<feature type="binding site" evidence="14">
    <location>
        <begin position="210"/>
        <end position="212"/>
    </location>
    <ligand>
        <name>S-adenosyl-L-methionine</name>
        <dbReference type="ChEBI" id="CHEBI:59789"/>
    </ligand>
</feature>
<feature type="binding site" evidence="14">
    <location>
        <position position="115"/>
    </location>
    <ligand>
        <name>[4Fe-4S] cluster</name>
        <dbReference type="ChEBI" id="CHEBI:49883"/>
        <note>4Fe-4S-S-AdoMet</note>
    </ligand>
</feature>
<dbReference type="Pfam" id="PF21016">
    <property type="entry name" value="RlmN_N"/>
    <property type="match status" value="1"/>
</dbReference>
<keyword evidence="7 14" id="KW-0808">Transferase</keyword>
<comment type="cofactor">
    <cofactor evidence="14">
        <name>[4Fe-4S] cluster</name>
        <dbReference type="ChEBI" id="CHEBI:49883"/>
    </cofactor>
    <text evidence="14">Binds 1 [4Fe-4S] cluster. The cluster is coordinated with 3 cysteines and an exchangeable S-adenosyl-L-methionine.</text>
</comment>
<comment type="catalytic activity">
    <reaction evidence="14">
        <text>adenosine(2503) in 23S rRNA + 2 reduced [2Fe-2S]-[ferredoxin] + 2 S-adenosyl-L-methionine = 2-methyladenosine(2503) in 23S rRNA + 5'-deoxyadenosine + L-methionine + 2 oxidized [2Fe-2S]-[ferredoxin] + S-adenosyl-L-homocysteine</text>
        <dbReference type="Rhea" id="RHEA:42916"/>
        <dbReference type="Rhea" id="RHEA-COMP:10000"/>
        <dbReference type="Rhea" id="RHEA-COMP:10001"/>
        <dbReference type="Rhea" id="RHEA-COMP:10152"/>
        <dbReference type="Rhea" id="RHEA-COMP:10282"/>
        <dbReference type="ChEBI" id="CHEBI:17319"/>
        <dbReference type="ChEBI" id="CHEBI:33737"/>
        <dbReference type="ChEBI" id="CHEBI:33738"/>
        <dbReference type="ChEBI" id="CHEBI:57844"/>
        <dbReference type="ChEBI" id="CHEBI:57856"/>
        <dbReference type="ChEBI" id="CHEBI:59789"/>
        <dbReference type="ChEBI" id="CHEBI:74411"/>
        <dbReference type="ChEBI" id="CHEBI:74497"/>
        <dbReference type="EC" id="2.1.1.192"/>
    </reaction>
</comment>
<feature type="binding site" evidence="14">
    <location>
        <position position="118"/>
    </location>
    <ligand>
        <name>[4Fe-4S] cluster</name>
        <dbReference type="ChEBI" id="CHEBI:49883"/>
        <note>4Fe-4S-S-AdoMet</note>
    </ligand>
</feature>
<dbReference type="PIRSF" id="PIRSF006004">
    <property type="entry name" value="CHP00048"/>
    <property type="match status" value="1"/>
</dbReference>
<feature type="binding site" evidence="14">
    <location>
        <position position="286"/>
    </location>
    <ligand>
        <name>S-adenosyl-L-methionine</name>
        <dbReference type="ChEBI" id="CHEBI:59789"/>
    </ligand>
</feature>
<keyword evidence="3 14" id="KW-0004">4Fe-4S</keyword>
<protein>
    <recommendedName>
        <fullName evidence="14">Probable dual-specificity RNA methyltransferase RlmN</fullName>
        <ecNumber evidence="14">2.1.1.192</ecNumber>
    </recommendedName>
    <alternativeName>
        <fullName evidence="14">23S rRNA (adenine(2503)-C(2))-methyltransferase</fullName>
    </alternativeName>
    <alternativeName>
        <fullName evidence="14">23S rRNA m2A2503 methyltransferase</fullName>
    </alternativeName>
    <alternativeName>
        <fullName evidence="14">Ribosomal RNA large subunit methyltransferase N</fullName>
    </alternativeName>
    <alternativeName>
        <fullName evidence="14">tRNA (adenine(37)-C(2))-methyltransferase</fullName>
    </alternativeName>
    <alternativeName>
        <fullName evidence="14">tRNA m2A37 methyltransferase</fullName>
    </alternativeName>
</protein>
<evidence type="ECO:0000256" key="1">
    <source>
        <dbReference type="ARBA" id="ARBA00004496"/>
    </source>
</evidence>
<feature type="active site" description="S-methylcysteine intermediate" evidence="14">
    <location>
        <position position="329"/>
    </location>
</feature>
<evidence type="ECO:0000313" key="16">
    <source>
        <dbReference type="EMBL" id="ADY35398.1"/>
    </source>
</evidence>
<evidence type="ECO:0000256" key="10">
    <source>
        <dbReference type="ARBA" id="ARBA00022723"/>
    </source>
</evidence>
<evidence type="ECO:0000256" key="5">
    <source>
        <dbReference type="ARBA" id="ARBA00022552"/>
    </source>
</evidence>
<comment type="subcellular location">
    <subcellularLocation>
        <location evidence="1 14">Cytoplasm</location>
    </subcellularLocation>
</comment>
<dbReference type="eggNOG" id="COG0820">
    <property type="taxonomic scope" value="Bacteria"/>
</dbReference>
<evidence type="ECO:0000256" key="3">
    <source>
        <dbReference type="ARBA" id="ARBA00022485"/>
    </source>
</evidence>
<name>F0R266_PHOSB</name>
<dbReference type="EC" id="2.1.1.192" evidence="14"/>
<feature type="active site" description="Proton acceptor" evidence="14">
    <location>
        <position position="91"/>
    </location>
</feature>
<dbReference type="GO" id="GO:0051539">
    <property type="term" value="F:4 iron, 4 sulfur cluster binding"/>
    <property type="evidence" value="ECO:0007669"/>
    <property type="project" value="UniProtKB-UniRule"/>
</dbReference>
<dbReference type="FunFam" id="3.20.20.70:FF:000014">
    <property type="entry name" value="Probable dual-specificity RNA methyltransferase RlmN"/>
    <property type="match status" value="1"/>
</dbReference>
<comment type="miscellaneous">
    <text evidence="14">Reaction proceeds by a ping-pong mechanism involving intermediate methylation of a conserved cysteine residue.</text>
</comment>
<dbReference type="HAMAP" id="MF_01849">
    <property type="entry name" value="RNA_methyltr_RlmN"/>
    <property type="match status" value="1"/>
</dbReference>
<feature type="domain" description="Radical SAM core" evidence="15">
    <location>
        <begin position="97"/>
        <end position="324"/>
    </location>
</feature>
<evidence type="ECO:0000256" key="11">
    <source>
        <dbReference type="ARBA" id="ARBA00023004"/>
    </source>
</evidence>
<keyword evidence="11 14" id="KW-0408">Iron</keyword>
<reference evidence="16 17" key="1">
    <citation type="journal article" date="2011" name="Stand. Genomic Sci.">
        <title>Complete genome sequence of Bacteroides salanitronis type strain (BL78).</title>
        <authorList>
            <person name="Gronow S."/>
            <person name="Held B."/>
            <person name="Lucas S."/>
            <person name="Lapidus A."/>
            <person name="Del Rio T.G."/>
            <person name="Nolan M."/>
            <person name="Tice H."/>
            <person name="Deshpande S."/>
            <person name="Cheng J.F."/>
            <person name="Pitluck S."/>
            <person name="Liolios K."/>
            <person name="Pagani I."/>
            <person name="Ivanova N."/>
            <person name="Mavromatis K."/>
            <person name="Pati A."/>
            <person name="Tapia R."/>
            <person name="Han C."/>
            <person name="Goodwin L."/>
            <person name="Chen A."/>
            <person name="Palaniappan K."/>
            <person name="Land M."/>
            <person name="Hauser L."/>
            <person name="Chang Y.J."/>
            <person name="Jeffries C.D."/>
            <person name="Brambilla E.M."/>
            <person name="Rohde M."/>
            <person name="Goker M."/>
            <person name="Detter J.C."/>
            <person name="Woyke T."/>
            <person name="Bristow J."/>
            <person name="Markowitz V."/>
            <person name="Hugenholtz P."/>
            <person name="Kyrpides N.C."/>
            <person name="Klenk H.P."/>
            <person name="Eisen J.A."/>
        </authorList>
    </citation>
    <scope>NUCLEOTIDE SEQUENCE [LARGE SCALE GENOMIC DNA]</scope>
    <source>
        <strain evidence="16 17">DSM 18170</strain>
    </source>
</reference>
<feature type="binding site" evidence="14">
    <location>
        <begin position="156"/>
        <end position="157"/>
    </location>
    <ligand>
        <name>S-adenosyl-L-methionine</name>
        <dbReference type="ChEBI" id="CHEBI:59789"/>
    </ligand>
</feature>
<dbReference type="InterPro" id="IPR040072">
    <property type="entry name" value="Methyltransferase_A"/>
</dbReference>
<dbReference type="SFLD" id="SFLDG01062">
    <property type="entry name" value="methyltransferase_(Class_A)"/>
    <property type="match status" value="1"/>
</dbReference>
<comment type="catalytic activity">
    <reaction evidence="14">
        <text>adenosine(37) in tRNA + 2 reduced [2Fe-2S]-[ferredoxin] + 2 S-adenosyl-L-methionine = 2-methyladenosine(37) in tRNA + 5'-deoxyadenosine + L-methionine + 2 oxidized [2Fe-2S]-[ferredoxin] + S-adenosyl-L-homocysteine</text>
        <dbReference type="Rhea" id="RHEA:43332"/>
        <dbReference type="Rhea" id="RHEA-COMP:10000"/>
        <dbReference type="Rhea" id="RHEA-COMP:10001"/>
        <dbReference type="Rhea" id="RHEA-COMP:10162"/>
        <dbReference type="Rhea" id="RHEA-COMP:10485"/>
        <dbReference type="ChEBI" id="CHEBI:17319"/>
        <dbReference type="ChEBI" id="CHEBI:33737"/>
        <dbReference type="ChEBI" id="CHEBI:33738"/>
        <dbReference type="ChEBI" id="CHEBI:57844"/>
        <dbReference type="ChEBI" id="CHEBI:57856"/>
        <dbReference type="ChEBI" id="CHEBI:59789"/>
        <dbReference type="ChEBI" id="CHEBI:74411"/>
        <dbReference type="ChEBI" id="CHEBI:74497"/>
        <dbReference type="EC" id="2.1.1.192"/>
    </reaction>
</comment>
<dbReference type="Gene3D" id="3.20.20.70">
    <property type="entry name" value="Aldolase class I"/>
    <property type="match status" value="1"/>
</dbReference>
<dbReference type="RefSeq" id="WP_013616850.1">
    <property type="nucleotide sequence ID" value="NC_015164.1"/>
</dbReference>
<keyword evidence="17" id="KW-1185">Reference proteome</keyword>